<keyword evidence="7" id="KW-0012">Acyltransferase</keyword>
<evidence type="ECO:0000256" key="1">
    <source>
        <dbReference type="ARBA" id="ARBA00004141"/>
    </source>
</evidence>
<comment type="caution">
    <text evidence="11">The sequence shown here is derived from an EMBL/GenBank/DDBJ whole genome shotgun (WGS) entry which is preliminary data.</text>
</comment>
<gene>
    <name evidence="11" type="ORF">RJ640_021709</name>
</gene>
<evidence type="ECO:0000256" key="5">
    <source>
        <dbReference type="ARBA" id="ARBA00022989"/>
    </source>
</evidence>
<evidence type="ECO:0000313" key="12">
    <source>
        <dbReference type="Proteomes" id="UP001187471"/>
    </source>
</evidence>
<dbReference type="GO" id="GO:0090447">
    <property type="term" value="F:glycerol-3-phosphate 2-O-acyltransferase activity"/>
    <property type="evidence" value="ECO:0007669"/>
    <property type="project" value="TreeGrafter"/>
</dbReference>
<proteinExistence type="inferred from homology"/>
<evidence type="ECO:0000256" key="2">
    <source>
        <dbReference type="ARBA" id="ARBA00007937"/>
    </source>
</evidence>
<name>A0AA88R0E1_9ASTE</name>
<dbReference type="AlphaFoldDB" id="A0AA88R0E1"/>
<keyword evidence="6 8" id="KW-0472">Membrane</keyword>
<dbReference type="GO" id="GO:0016020">
    <property type="term" value="C:membrane"/>
    <property type="evidence" value="ECO:0007669"/>
    <property type="project" value="UniProtKB-SubCell"/>
</dbReference>
<evidence type="ECO:0000256" key="8">
    <source>
        <dbReference type="SAM" id="Phobius"/>
    </source>
</evidence>
<evidence type="ECO:0000313" key="11">
    <source>
        <dbReference type="EMBL" id="KAK2968320.1"/>
    </source>
</evidence>
<protein>
    <recommendedName>
        <fullName evidence="10">Phospholipid/glycerol acyltransferase domain-containing protein</fullName>
    </recommendedName>
</protein>
<feature type="chain" id="PRO_5041713961" description="Phospholipid/glycerol acyltransferase domain-containing protein" evidence="9">
    <location>
        <begin position="21"/>
        <end position="530"/>
    </location>
</feature>
<keyword evidence="4 8" id="KW-0812">Transmembrane</keyword>
<dbReference type="PANTHER" id="PTHR15486:SF62">
    <property type="entry name" value="GLYCEROL-3-PHOSPHATE ACYLTRANSFERASE 2-RELATED"/>
    <property type="match status" value="1"/>
</dbReference>
<reference evidence="11" key="1">
    <citation type="submission" date="2022-12" db="EMBL/GenBank/DDBJ databases">
        <title>Draft genome assemblies for two species of Escallonia (Escalloniales).</title>
        <authorList>
            <person name="Chanderbali A."/>
            <person name="Dervinis C."/>
            <person name="Anghel I."/>
            <person name="Soltis D."/>
            <person name="Soltis P."/>
            <person name="Zapata F."/>
        </authorList>
    </citation>
    <scope>NUCLEOTIDE SEQUENCE</scope>
    <source>
        <strain evidence="11">UCBG92.1500</strain>
        <tissue evidence="11">Leaf</tissue>
    </source>
</reference>
<dbReference type="GO" id="GO:0010143">
    <property type="term" value="P:cutin biosynthetic process"/>
    <property type="evidence" value="ECO:0007669"/>
    <property type="project" value="TreeGrafter"/>
</dbReference>
<evidence type="ECO:0000259" key="10">
    <source>
        <dbReference type="SMART" id="SM00563"/>
    </source>
</evidence>
<dbReference type="InterPro" id="IPR002123">
    <property type="entry name" value="Plipid/glycerol_acylTrfase"/>
</dbReference>
<evidence type="ECO:0000256" key="7">
    <source>
        <dbReference type="ARBA" id="ARBA00023315"/>
    </source>
</evidence>
<dbReference type="Proteomes" id="UP001187471">
    <property type="component" value="Unassembled WGS sequence"/>
</dbReference>
<comment type="similarity">
    <text evidence="2">Belongs to the GPAT/DAPAT family.</text>
</comment>
<comment type="subcellular location">
    <subcellularLocation>
        <location evidence="1">Membrane</location>
        <topology evidence="1">Multi-pass membrane protein</topology>
    </subcellularLocation>
</comment>
<evidence type="ECO:0000256" key="4">
    <source>
        <dbReference type="ARBA" id="ARBA00022692"/>
    </source>
</evidence>
<dbReference type="SUPFAM" id="SSF69593">
    <property type="entry name" value="Glycerol-3-phosphate (1)-acyltransferase"/>
    <property type="match status" value="1"/>
</dbReference>
<keyword evidence="5 8" id="KW-1133">Transmembrane helix</keyword>
<dbReference type="SMART" id="SM00563">
    <property type="entry name" value="PlsC"/>
    <property type="match status" value="1"/>
</dbReference>
<feature type="transmembrane region" description="Helical" evidence="8">
    <location>
        <begin position="78"/>
        <end position="105"/>
    </location>
</feature>
<dbReference type="GO" id="GO:0016791">
    <property type="term" value="F:phosphatase activity"/>
    <property type="evidence" value="ECO:0007669"/>
    <property type="project" value="TreeGrafter"/>
</dbReference>
<keyword evidence="9" id="KW-0732">Signal</keyword>
<dbReference type="Pfam" id="PF01553">
    <property type="entry name" value="Acyltransferase"/>
    <property type="match status" value="1"/>
</dbReference>
<dbReference type="InterPro" id="IPR056462">
    <property type="entry name" value="HAD_RAM2/GPAT1-8"/>
</dbReference>
<evidence type="ECO:0000256" key="9">
    <source>
        <dbReference type="SAM" id="SignalP"/>
    </source>
</evidence>
<accession>A0AA88R0E1</accession>
<sequence length="530" mass="59973">MASTAFCLAKLVLTVSRVLLKQYYRIPKGLHRNFSNAHASQGQFQKSHSLAQRSELSDHTLIFNVEGALLKSSSTFPYFMLVAFEAGSIIRAFFLFILYPFLCLLSQELSLKIMIMVCFFGIKKESFRVGTAVLPKFFLEGVGAEGFEVLRKGGRKVGVSDLPRVMVESFLKDYLEIDFVVGRELKVCCGYYVGLMEEKTSIDDHLEEIFDQDEKMCCDLIGISSSNKSEIYLVNEEDKSKWHLLARDRYPKPLIFHDGRLAFRPPLLNMLAMFMWFPVGSILSITRVIVAISLPYNAAIPILIFTGVQLKLSKPKYFHSISKPKPIKKHKGLLYVWNHRTLLDPVFLSFGLKKPFAAVTYSLSRMSELLSPIRTVRLTRDRDQDAKMIDNFNLLNQGDLVVCPEGKTCREPYLLRFSPLFSELSDEIVPVGMDTRVSMFHGTTAGGLKFLDPFFFLMNPCPAYTVRFLDMVHDASRCRRGGATSSFEVANYVQRELGKALGFECTSLTRRDKYLILAGNEGIASGTGNR</sequence>
<dbReference type="PANTHER" id="PTHR15486">
    <property type="entry name" value="ANCIENT UBIQUITOUS PROTEIN"/>
    <property type="match status" value="1"/>
</dbReference>
<dbReference type="EMBL" id="JAVXUO010002922">
    <property type="protein sequence ID" value="KAK2968320.1"/>
    <property type="molecule type" value="Genomic_DNA"/>
</dbReference>
<feature type="signal peptide" evidence="9">
    <location>
        <begin position="1"/>
        <end position="20"/>
    </location>
</feature>
<keyword evidence="12" id="KW-1185">Reference proteome</keyword>
<organism evidence="11 12">
    <name type="scientific">Escallonia rubra</name>
    <dbReference type="NCBI Taxonomy" id="112253"/>
    <lineage>
        <taxon>Eukaryota</taxon>
        <taxon>Viridiplantae</taxon>
        <taxon>Streptophyta</taxon>
        <taxon>Embryophyta</taxon>
        <taxon>Tracheophyta</taxon>
        <taxon>Spermatophyta</taxon>
        <taxon>Magnoliopsida</taxon>
        <taxon>eudicotyledons</taxon>
        <taxon>Gunneridae</taxon>
        <taxon>Pentapetalae</taxon>
        <taxon>asterids</taxon>
        <taxon>campanulids</taxon>
        <taxon>Escalloniales</taxon>
        <taxon>Escalloniaceae</taxon>
        <taxon>Escallonia</taxon>
    </lineage>
</organism>
<feature type="transmembrane region" description="Helical" evidence="8">
    <location>
        <begin position="267"/>
        <end position="290"/>
    </location>
</feature>
<feature type="transmembrane region" description="Helical" evidence="8">
    <location>
        <begin position="296"/>
        <end position="313"/>
    </location>
</feature>
<feature type="domain" description="Phospholipid/glycerol acyltransferase" evidence="10">
    <location>
        <begin position="333"/>
        <end position="436"/>
    </location>
</feature>
<evidence type="ECO:0000256" key="6">
    <source>
        <dbReference type="ARBA" id="ARBA00023136"/>
    </source>
</evidence>
<evidence type="ECO:0000256" key="3">
    <source>
        <dbReference type="ARBA" id="ARBA00022679"/>
    </source>
</evidence>
<dbReference type="Pfam" id="PF23270">
    <property type="entry name" value="HAD_RAM2_N"/>
    <property type="match status" value="1"/>
</dbReference>
<keyword evidence="3" id="KW-0808">Transferase</keyword>